<protein>
    <recommendedName>
        <fullName evidence="4">Centrosomal protein 68</fullName>
    </recommendedName>
</protein>
<feature type="compositionally biased region" description="Basic and acidic residues" evidence="1">
    <location>
        <begin position="507"/>
        <end position="529"/>
    </location>
</feature>
<reference evidence="2" key="1">
    <citation type="submission" date="2021-04" db="EMBL/GenBank/DDBJ databases">
        <authorList>
            <consortium name="Wellcome Sanger Institute Data Sharing"/>
        </authorList>
    </citation>
    <scope>NUCLEOTIDE SEQUENCE [LARGE SCALE GENOMIC DNA]</scope>
</reference>
<evidence type="ECO:0008006" key="4">
    <source>
        <dbReference type="Google" id="ProtNLM"/>
    </source>
</evidence>
<evidence type="ECO:0000313" key="2">
    <source>
        <dbReference type="Ensembl" id="ENSATEP00000011496.2"/>
    </source>
</evidence>
<feature type="region of interest" description="Disordered" evidence="1">
    <location>
        <begin position="47"/>
        <end position="70"/>
    </location>
</feature>
<dbReference type="OMA" id="EHIQLFC"/>
<feature type="compositionally biased region" description="Basic and acidic residues" evidence="1">
    <location>
        <begin position="109"/>
        <end position="136"/>
    </location>
</feature>
<reference evidence="2" key="3">
    <citation type="submission" date="2025-09" db="UniProtKB">
        <authorList>
            <consortium name="Ensembl"/>
        </authorList>
    </citation>
    <scope>IDENTIFICATION</scope>
</reference>
<feature type="compositionally biased region" description="Polar residues" evidence="1">
    <location>
        <begin position="97"/>
        <end position="108"/>
    </location>
</feature>
<name>A0A3Q1J8U6_ANATE</name>
<feature type="compositionally biased region" description="Basic and acidic residues" evidence="1">
    <location>
        <begin position="224"/>
        <end position="234"/>
    </location>
</feature>
<dbReference type="Gene3D" id="1.20.58.60">
    <property type="match status" value="1"/>
</dbReference>
<reference evidence="2" key="2">
    <citation type="submission" date="2025-08" db="UniProtKB">
        <authorList>
            <consortium name="Ensembl"/>
        </authorList>
    </citation>
    <scope>IDENTIFICATION</scope>
</reference>
<evidence type="ECO:0000313" key="3">
    <source>
        <dbReference type="Proteomes" id="UP000265040"/>
    </source>
</evidence>
<feature type="compositionally biased region" description="Acidic residues" evidence="1">
    <location>
        <begin position="496"/>
        <end position="506"/>
    </location>
</feature>
<sequence>MCGNLTESSATDLQFPQVDRNVLHFICPMEANGCSERWKTFPGLKYSRRSLSPNAKDNKTERDRGRTHKSVTLAPTSRYLTDRSYVMRKPLFSAEQQTSILKKTNPLKQTEKDRQSDVSRRKHTDEDFQTRSREELNLESLSSPYRDITPASASIEDLDTTLGISELRSRFCHEGPVFGSPQLSLSSSIPLVQRLRPPLTSTVLYPTYIPHSGSRSGHSQLRLGRSERKGEGETKLSFFGGHSKGEPMTPYQSNYWACTIPKTSPPSPDRRSSHWNPNREYQALLDYTYPLRPGHSVSPWDSSNLHEDSVLQTDLQDSGIEMEHLCSSTSLSVLDFSVSGMGKPRERSPVGAGHRSHDLPGFTISSDDWASSTPLSLKNPVGLSLDSLDCSNDRGGLNRYDSVGHSHQQHALTSSTSTAFIRSTSVLPRSRCVGGEVDEEFWPLPEQLEELQLLSRQVREVMTHLSQPVRASWESLEPGTTSILSSITLPEKQEAESNEEEPEVEVEESKSIEENTEEGKYELDREEKSTAQTVHHRRTSGPSVEPVGEGGMTQSSLREVEALVEQLCGLTLPGNQRSRQEDQEQRDSLMRHIQVFCSHLEQLIQQLYTVSEKMELLAAPAVDIDSVKSSLAEYQSFQREVSSHRPLTSCVLQTGRLLLSCIDTTSPLLRDALLLIERQSGALQTHTELFLSSILSAMDCLTQPSQPSPVQKCGADDLHPVEIQGSTM</sequence>
<dbReference type="AlphaFoldDB" id="A0A3Q1J8U6"/>
<dbReference type="Ensembl" id="ENSATET00000011685.3">
    <property type="protein sequence ID" value="ENSATEP00000011496.2"/>
    <property type="gene ID" value="ENSATEG00000008036.3"/>
</dbReference>
<keyword evidence="3" id="KW-1185">Reference proteome</keyword>
<feature type="region of interest" description="Disordered" evidence="1">
    <location>
        <begin position="490"/>
        <end position="555"/>
    </location>
</feature>
<evidence type="ECO:0000256" key="1">
    <source>
        <dbReference type="SAM" id="MobiDB-lite"/>
    </source>
</evidence>
<feature type="region of interest" description="Disordered" evidence="1">
    <location>
        <begin position="210"/>
        <end position="243"/>
    </location>
</feature>
<proteinExistence type="predicted"/>
<feature type="region of interest" description="Disordered" evidence="1">
    <location>
        <begin position="97"/>
        <end position="144"/>
    </location>
</feature>
<dbReference type="Proteomes" id="UP000265040">
    <property type="component" value="Chromosome 15"/>
</dbReference>
<organism evidence="2 3">
    <name type="scientific">Anabas testudineus</name>
    <name type="common">Climbing perch</name>
    <name type="synonym">Anthias testudineus</name>
    <dbReference type="NCBI Taxonomy" id="64144"/>
    <lineage>
        <taxon>Eukaryota</taxon>
        <taxon>Metazoa</taxon>
        <taxon>Chordata</taxon>
        <taxon>Craniata</taxon>
        <taxon>Vertebrata</taxon>
        <taxon>Euteleostomi</taxon>
        <taxon>Actinopterygii</taxon>
        <taxon>Neopterygii</taxon>
        <taxon>Teleostei</taxon>
        <taxon>Neoteleostei</taxon>
        <taxon>Acanthomorphata</taxon>
        <taxon>Anabantaria</taxon>
        <taxon>Anabantiformes</taxon>
        <taxon>Anabantoidei</taxon>
        <taxon>Anabantidae</taxon>
        <taxon>Anabas</taxon>
    </lineage>
</organism>
<gene>
    <name evidence="2" type="primary">CEP68</name>
</gene>
<accession>A0A3Q1J8U6</accession>
<dbReference type="SUPFAM" id="SSF46966">
    <property type="entry name" value="Spectrin repeat"/>
    <property type="match status" value="1"/>
</dbReference>
<dbReference type="InParanoid" id="A0A3Q1J8U6"/>
<dbReference type="GeneTree" id="ENSGT00810000125473"/>